<gene>
    <name evidence="2" type="ORF">GB927_029385</name>
</gene>
<evidence type="ECO:0000313" key="3">
    <source>
        <dbReference type="Proteomes" id="UP000996601"/>
    </source>
</evidence>
<sequence>MPGNARLGLRFSTREEALLDDLDALLAAGGSTALLAVRNGRVVFERGHHAHRSSVASVRKSLIGILYGIAIEAGEIDLDATLEDLGIDDLSPLTPEEKQATIADLLKSRSGIYHPCVYGMEPGRPARGSHPPGTFWYYNNWDFNVLGTIYRQETGRTLAEAFQKLVAEPLEMQDFAAEDIFDVPGPESLHPVYKMRLSDRDLARIGHLFLKRGLWEQRRIVPEQWVEDSTTAWSALGGGRGYGYLWWTAEANALGDSLSIDVPIFYASGAGGQYIIVIAALDLVVVHRAADVRNGIIHARMGEILRALLRVIG</sequence>
<accession>A0ABT1RGT2</accession>
<dbReference type="Proteomes" id="UP000996601">
    <property type="component" value="Unassembled WGS sequence"/>
</dbReference>
<dbReference type="PANTHER" id="PTHR43283:SF7">
    <property type="entry name" value="BETA-LACTAMASE-RELATED DOMAIN-CONTAINING PROTEIN"/>
    <property type="match status" value="1"/>
</dbReference>
<dbReference type="Gene3D" id="3.40.710.10">
    <property type="entry name" value="DD-peptidase/beta-lactamase superfamily"/>
    <property type="match status" value="1"/>
</dbReference>
<dbReference type="InterPro" id="IPR012338">
    <property type="entry name" value="Beta-lactam/transpept-like"/>
</dbReference>
<evidence type="ECO:0000313" key="2">
    <source>
        <dbReference type="EMBL" id="MCQ4634181.1"/>
    </source>
</evidence>
<dbReference type="Pfam" id="PF00144">
    <property type="entry name" value="Beta-lactamase"/>
    <property type="match status" value="1"/>
</dbReference>
<feature type="domain" description="Beta-lactamase-related" evidence="1">
    <location>
        <begin position="32"/>
        <end position="286"/>
    </location>
</feature>
<dbReference type="PANTHER" id="PTHR43283">
    <property type="entry name" value="BETA-LACTAMASE-RELATED"/>
    <property type="match status" value="1"/>
</dbReference>
<dbReference type="InterPro" id="IPR050789">
    <property type="entry name" value="Diverse_Enzym_Activities"/>
</dbReference>
<reference evidence="2" key="1">
    <citation type="submission" date="2021-07" db="EMBL/GenBank/DDBJ databases">
        <title>Shinella sp. nov., a novel member of the genus Shinella from water.</title>
        <authorList>
            <person name="Deng Y."/>
        </authorList>
    </citation>
    <scope>NUCLEOTIDE SEQUENCE</scope>
    <source>
        <strain evidence="2">CPCC 100929</strain>
    </source>
</reference>
<comment type="caution">
    <text evidence="2">The sequence shown here is derived from an EMBL/GenBank/DDBJ whole genome shotgun (WGS) entry which is preliminary data.</text>
</comment>
<protein>
    <submittedName>
        <fullName evidence="2">Beta-lactamase family protein</fullName>
    </submittedName>
</protein>
<evidence type="ECO:0000259" key="1">
    <source>
        <dbReference type="Pfam" id="PF00144"/>
    </source>
</evidence>
<dbReference type="InterPro" id="IPR001466">
    <property type="entry name" value="Beta-lactam-related"/>
</dbReference>
<keyword evidence="3" id="KW-1185">Reference proteome</keyword>
<name>A0ABT1RGT2_9HYPH</name>
<dbReference type="EMBL" id="WHSB02000018">
    <property type="protein sequence ID" value="MCQ4634181.1"/>
    <property type="molecule type" value="Genomic_DNA"/>
</dbReference>
<dbReference type="SUPFAM" id="SSF56601">
    <property type="entry name" value="beta-lactamase/transpeptidase-like"/>
    <property type="match status" value="1"/>
</dbReference>
<proteinExistence type="predicted"/>
<organism evidence="2 3">
    <name type="scientific">Shinella lacus</name>
    <dbReference type="NCBI Taxonomy" id="2654216"/>
    <lineage>
        <taxon>Bacteria</taxon>
        <taxon>Pseudomonadati</taxon>
        <taxon>Pseudomonadota</taxon>
        <taxon>Alphaproteobacteria</taxon>
        <taxon>Hyphomicrobiales</taxon>
        <taxon>Rhizobiaceae</taxon>
        <taxon>Shinella</taxon>
    </lineage>
</organism>